<sequence length="74" mass="8551">MGEECFQYTIVEDLALPEELQSFVCKQCNEFFLSEEEFQNHTANQCFRFESNQQQKNETITNTSGENGCSPLTD</sequence>
<accession>A0A9D4D2C5</accession>
<reference evidence="1" key="2">
    <citation type="submission" date="2020-11" db="EMBL/GenBank/DDBJ databases">
        <authorList>
            <person name="McCartney M.A."/>
            <person name="Auch B."/>
            <person name="Kono T."/>
            <person name="Mallez S."/>
            <person name="Becker A."/>
            <person name="Gohl D.M."/>
            <person name="Silverstein K.A.T."/>
            <person name="Koren S."/>
            <person name="Bechman K.B."/>
            <person name="Herman A."/>
            <person name="Abrahante J.E."/>
            <person name="Garbe J."/>
        </authorList>
    </citation>
    <scope>NUCLEOTIDE SEQUENCE</scope>
    <source>
        <strain evidence="1">Duluth1</strain>
        <tissue evidence="1">Whole animal</tissue>
    </source>
</reference>
<dbReference type="Proteomes" id="UP000828390">
    <property type="component" value="Unassembled WGS sequence"/>
</dbReference>
<protein>
    <recommendedName>
        <fullName evidence="3">C2H2-type domain-containing protein</fullName>
    </recommendedName>
</protein>
<name>A0A9D4D2C5_DREPO</name>
<dbReference type="EMBL" id="JAIWYP010000011">
    <property type="protein sequence ID" value="KAH3736857.1"/>
    <property type="molecule type" value="Genomic_DNA"/>
</dbReference>
<evidence type="ECO:0000313" key="2">
    <source>
        <dbReference type="Proteomes" id="UP000828390"/>
    </source>
</evidence>
<proteinExistence type="predicted"/>
<organism evidence="1 2">
    <name type="scientific">Dreissena polymorpha</name>
    <name type="common">Zebra mussel</name>
    <name type="synonym">Mytilus polymorpha</name>
    <dbReference type="NCBI Taxonomy" id="45954"/>
    <lineage>
        <taxon>Eukaryota</taxon>
        <taxon>Metazoa</taxon>
        <taxon>Spiralia</taxon>
        <taxon>Lophotrochozoa</taxon>
        <taxon>Mollusca</taxon>
        <taxon>Bivalvia</taxon>
        <taxon>Autobranchia</taxon>
        <taxon>Heteroconchia</taxon>
        <taxon>Euheterodonta</taxon>
        <taxon>Imparidentia</taxon>
        <taxon>Neoheterodontei</taxon>
        <taxon>Myida</taxon>
        <taxon>Dreissenoidea</taxon>
        <taxon>Dreissenidae</taxon>
        <taxon>Dreissena</taxon>
    </lineage>
</organism>
<evidence type="ECO:0000313" key="1">
    <source>
        <dbReference type="EMBL" id="KAH3736857.1"/>
    </source>
</evidence>
<evidence type="ECO:0008006" key="3">
    <source>
        <dbReference type="Google" id="ProtNLM"/>
    </source>
</evidence>
<comment type="caution">
    <text evidence="1">The sequence shown here is derived from an EMBL/GenBank/DDBJ whole genome shotgun (WGS) entry which is preliminary data.</text>
</comment>
<keyword evidence="2" id="KW-1185">Reference proteome</keyword>
<dbReference type="AlphaFoldDB" id="A0A9D4D2C5"/>
<reference evidence="1" key="1">
    <citation type="journal article" date="2019" name="bioRxiv">
        <title>The Genome of the Zebra Mussel, Dreissena polymorpha: A Resource for Invasive Species Research.</title>
        <authorList>
            <person name="McCartney M.A."/>
            <person name="Auch B."/>
            <person name="Kono T."/>
            <person name="Mallez S."/>
            <person name="Zhang Y."/>
            <person name="Obille A."/>
            <person name="Becker A."/>
            <person name="Abrahante J.E."/>
            <person name="Garbe J."/>
            <person name="Badalamenti J.P."/>
            <person name="Herman A."/>
            <person name="Mangelson H."/>
            <person name="Liachko I."/>
            <person name="Sullivan S."/>
            <person name="Sone E.D."/>
            <person name="Koren S."/>
            <person name="Silverstein K.A.T."/>
            <person name="Beckman K.B."/>
            <person name="Gohl D.M."/>
        </authorList>
    </citation>
    <scope>NUCLEOTIDE SEQUENCE</scope>
    <source>
        <strain evidence="1">Duluth1</strain>
        <tissue evidence="1">Whole animal</tissue>
    </source>
</reference>
<gene>
    <name evidence="1" type="ORF">DPMN_043432</name>
</gene>